<dbReference type="InterPro" id="IPR008927">
    <property type="entry name" value="6-PGluconate_DH-like_C_sf"/>
</dbReference>
<dbReference type="SUPFAM" id="SSF48179">
    <property type="entry name" value="6-phosphogluconate dehydrogenase C-terminal domain-like"/>
    <property type="match status" value="1"/>
</dbReference>
<dbReference type="Pfam" id="PF14748">
    <property type="entry name" value="P5CR_dimer"/>
    <property type="match status" value="1"/>
</dbReference>
<evidence type="ECO:0000256" key="4">
    <source>
        <dbReference type="PIRSR" id="PIRSR000193-1"/>
    </source>
</evidence>
<comment type="pathway">
    <text evidence="3">Amino-acid biosynthesis; L-proline biosynthesis; L-proline from L-glutamate 5-semialdehyde: step 1/1.</text>
</comment>
<gene>
    <name evidence="3" type="primary">proC</name>
</gene>
<comment type="catalytic activity">
    <reaction evidence="3">
        <text>L-proline + NAD(+) = (S)-1-pyrroline-5-carboxylate + NADH + 2 H(+)</text>
        <dbReference type="Rhea" id="RHEA:14105"/>
        <dbReference type="ChEBI" id="CHEBI:15378"/>
        <dbReference type="ChEBI" id="CHEBI:17388"/>
        <dbReference type="ChEBI" id="CHEBI:57540"/>
        <dbReference type="ChEBI" id="CHEBI:57945"/>
        <dbReference type="ChEBI" id="CHEBI:60039"/>
        <dbReference type="EC" id="1.5.1.2"/>
    </reaction>
</comment>
<dbReference type="UniPathway" id="UPA00098">
    <property type="reaction ID" value="UER00361"/>
</dbReference>
<comment type="catalytic activity">
    <reaction evidence="3">
        <text>L-proline + NADP(+) = (S)-1-pyrroline-5-carboxylate + NADPH + 2 H(+)</text>
        <dbReference type="Rhea" id="RHEA:14109"/>
        <dbReference type="ChEBI" id="CHEBI:15378"/>
        <dbReference type="ChEBI" id="CHEBI:17388"/>
        <dbReference type="ChEBI" id="CHEBI:57783"/>
        <dbReference type="ChEBI" id="CHEBI:58349"/>
        <dbReference type="ChEBI" id="CHEBI:60039"/>
        <dbReference type="EC" id="1.5.1.2"/>
    </reaction>
</comment>
<name>S5DPT2_9ACTN</name>
<proteinExistence type="inferred from homology"/>
<feature type="binding site" evidence="4">
    <location>
        <begin position="9"/>
        <end position="14"/>
    </location>
    <ligand>
        <name>NADP(+)</name>
        <dbReference type="ChEBI" id="CHEBI:58349"/>
    </ligand>
</feature>
<dbReference type="InterPro" id="IPR000304">
    <property type="entry name" value="Pyrroline-COOH_reductase"/>
</dbReference>
<protein>
    <recommendedName>
        <fullName evidence="3">Pyrroline-5-carboxylate reductase</fullName>
        <shortName evidence="3">P5C reductase</shortName>
        <shortName evidence="3">P5CR</shortName>
        <ecNumber evidence="3">1.5.1.2</ecNumber>
    </recommendedName>
    <alternativeName>
        <fullName evidence="3">PCA reductase</fullName>
    </alternativeName>
</protein>
<keyword evidence="3" id="KW-0028">Amino-acid biosynthesis</keyword>
<dbReference type="Gene3D" id="3.40.50.720">
    <property type="entry name" value="NAD(P)-binding Rossmann-like Domain"/>
    <property type="match status" value="1"/>
</dbReference>
<evidence type="ECO:0000256" key="1">
    <source>
        <dbReference type="ARBA" id="ARBA00005525"/>
    </source>
</evidence>
<feature type="domain" description="Pyrroline-5-carboxylate reductase dimerisation" evidence="5">
    <location>
        <begin position="154"/>
        <end position="255"/>
    </location>
</feature>
<reference evidence="6" key="1">
    <citation type="journal article" date="2013" name="Sci. Rep.">
        <title>Metagenomics uncovers a new group of low GC and ultra-small marine Actinobacteria.</title>
        <authorList>
            <person name="Ghai R."/>
            <person name="Mizuno C.M."/>
            <person name="Picazo A."/>
            <person name="Camacho A."/>
            <person name="Rodriguez-Valera F."/>
        </authorList>
    </citation>
    <scope>NUCLEOTIDE SEQUENCE</scope>
</reference>
<dbReference type="EMBL" id="KC811125">
    <property type="protein sequence ID" value="AGQ19201.1"/>
    <property type="molecule type" value="Genomic_DNA"/>
</dbReference>
<comment type="similarity">
    <text evidence="1 3">Belongs to the pyrroline-5-carboxylate reductase family.</text>
</comment>
<keyword evidence="3 4" id="KW-0521">NADP</keyword>
<evidence type="ECO:0000256" key="2">
    <source>
        <dbReference type="ARBA" id="ARBA00023002"/>
    </source>
</evidence>
<dbReference type="PANTHER" id="PTHR11645">
    <property type="entry name" value="PYRROLINE-5-CARBOXYLATE REDUCTASE"/>
    <property type="match status" value="1"/>
</dbReference>
<keyword evidence="3" id="KW-0963">Cytoplasm</keyword>
<evidence type="ECO:0000313" key="6">
    <source>
        <dbReference type="EMBL" id="AGQ18810.1"/>
    </source>
</evidence>
<accession>S5DPT2</accession>
<comment type="function">
    <text evidence="3">Catalyzes the reduction of 1-pyrroline-5-carboxylate (PCA) to L-proline.</text>
</comment>
<evidence type="ECO:0000256" key="3">
    <source>
        <dbReference type="HAMAP-Rule" id="MF_01925"/>
    </source>
</evidence>
<comment type="subcellular location">
    <subcellularLocation>
        <location evidence="3">Cytoplasm</location>
    </subcellularLocation>
</comment>
<dbReference type="GO" id="GO:0055129">
    <property type="term" value="P:L-proline biosynthetic process"/>
    <property type="evidence" value="ECO:0007669"/>
    <property type="project" value="UniProtKB-UniRule"/>
</dbReference>
<dbReference type="Gene3D" id="1.10.3730.10">
    <property type="entry name" value="ProC C-terminal domain-like"/>
    <property type="match status" value="1"/>
</dbReference>
<dbReference type="EMBL" id="KC811113">
    <property type="protein sequence ID" value="AGQ18810.1"/>
    <property type="molecule type" value="Genomic_DNA"/>
</dbReference>
<dbReference type="PIRSF" id="PIRSF000193">
    <property type="entry name" value="Pyrrol-5-carb_rd"/>
    <property type="match status" value="1"/>
</dbReference>
<keyword evidence="2 3" id="KW-0560">Oxidoreductase</keyword>
<organism evidence="6">
    <name type="scientific">Candidatus Actinomarina minuta</name>
    <dbReference type="NCBI Taxonomy" id="1389454"/>
    <lineage>
        <taxon>Bacteria</taxon>
        <taxon>Bacillati</taxon>
        <taxon>Actinomycetota</taxon>
        <taxon>Actinomycetes</taxon>
        <taxon>Candidatus Actinomarinidae</taxon>
        <taxon>Candidatus Actinomarinales</taxon>
        <taxon>Candidatus Actinomarineae</taxon>
        <taxon>Candidatus Actinomarinaceae</taxon>
        <taxon>Candidatus Actinomarina</taxon>
    </lineage>
</organism>
<dbReference type="EC" id="1.5.1.2" evidence="3"/>
<dbReference type="PANTHER" id="PTHR11645:SF0">
    <property type="entry name" value="PYRROLINE-5-CARBOXYLATE REDUCTASE 3"/>
    <property type="match status" value="1"/>
</dbReference>
<dbReference type="AlphaFoldDB" id="S5DPT2"/>
<dbReference type="HAMAP" id="MF_01925">
    <property type="entry name" value="P5C_reductase"/>
    <property type="match status" value="1"/>
</dbReference>
<keyword evidence="3" id="KW-0641">Proline biosynthesis</keyword>
<sequence length="263" mass="29377">MDQTNLHIIGLGNLGMSFLGGFKSINSELNLNLYESNEKTRDLLIQDGWENVYSSIESISDGIILLCIKPNDLNNFILENKEKIHSDVLICSSLAGVSVKTFESEFENKIIRLMPNLAIKQKSGFIPFTRNYTDDYLNFVEILNILGSTQEYDESLFHIITAIYGSGPAWYFELSSKIVNSAVNLGMDESDAKILVSNLLSSLPHLTGEKNFDEIVENIKSPKGTTEAGINSLENNSFDKIIYEAIESAVERSIEISKAMENE</sequence>
<dbReference type="GO" id="GO:0004735">
    <property type="term" value="F:pyrroline-5-carboxylate reductase activity"/>
    <property type="evidence" value="ECO:0007669"/>
    <property type="project" value="UniProtKB-UniRule"/>
</dbReference>
<dbReference type="InterPro" id="IPR036291">
    <property type="entry name" value="NAD(P)-bd_dom_sf"/>
</dbReference>
<evidence type="ECO:0000259" key="5">
    <source>
        <dbReference type="Pfam" id="PF14748"/>
    </source>
</evidence>
<dbReference type="InterPro" id="IPR029036">
    <property type="entry name" value="P5CR_dimer"/>
</dbReference>
<dbReference type="GO" id="GO:0005737">
    <property type="term" value="C:cytoplasm"/>
    <property type="evidence" value="ECO:0007669"/>
    <property type="project" value="UniProtKB-SubCell"/>
</dbReference>
<dbReference type="SUPFAM" id="SSF51735">
    <property type="entry name" value="NAD(P)-binding Rossmann-fold domains"/>
    <property type="match status" value="1"/>
</dbReference>